<sequence>MTASTTFDPRPQLAASLDQVERQIDSMKPDDLGRPTPCAEYDVRTLLAHLIAVLRKLTAVRAGDNFAEVTDPADDLDDDGRSAFRHARAELERAWTPDAALEDKYTLPYGTMTGRELLDAYTHEFTVHAWDLCRALGDGDDLDPELAVAALDWYTLNVPADDRSEGGPFGPAAAVSDDADPYTRLAAFVGRST</sequence>
<dbReference type="NCBIfam" id="TIGR03086">
    <property type="entry name" value="TIGR03086 family metal-binding protein"/>
    <property type="match status" value="1"/>
</dbReference>
<gene>
    <name evidence="2" type="ORF">SAMN04489751_3698</name>
</gene>
<proteinExistence type="predicted"/>
<dbReference type="AlphaFoldDB" id="A0A1H1XFF3"/>
<evidence type="ECO:0000313" key="3">
    <source>
        <dbReference type="Proteomes" id="UP000199700"/>
    </source>
</evidence>
<dbReference type="SUPFAM" id="SSF109854">
    <property type="entry name" value="DinB/YfiT-like putative metalloenzymes"/>
    <property type="match status" value="1"/>
</dbReference>
<name>A0A1H1XFF3_BRESA</name>
<accession>A0A1H1XFF3</accession>
<dbReference type="NCBIfam" id="TIGR03083">
    <property type="entry name" value="maleylpyruvate isomerase family mycothiol-dependent enzyme"/>
    <property type="match status" value="1"/>
</dbReference>
<dbReference type="InterPro" id="IPR034660">
    <property type="entry name" value="DinB/YfiT-like"/>
</dbReference>
<dbReference type="Pfam" id="PF11716">
    <property type="entry name" value="MDMPI_N"/>
    <property type="match status" value="1"/>
</dbReference>
<dbReference type="RefSeq" id="WP_092107901.1">
    <property type="nucleotide sequence ID" value="NZ_LT629739.1"/>
</dbReference>
<dbReference type="Proteomes" id="UP000199700">
    <property type="component" value="Chromosome"/>
</dbReference>
<dbReference type="Gene3D" id="1.20.120.450">
    <property type="entry name" value="dinb family like domain"/>
    <property type="match status" value="1"/>
</dbReference>
<keyword evidence="3" id="KW-1185">Reference proteome</keyword>
<dbReference type="EMBL" id="LT629739">
    <property type="protein sequence ID" value="SDT07862.1"/>
    <property type="molecule type" value="Genomic_DNA"/>
</dbReference>
<dbReference type="InterPro" id="IPR024344">
    <property type="entry name" value="MDMPI_metal-binding"/>
</dbReference>
<dbReference type="InterPro" id="IPR017517">
    <property type="entry name" value="Maleyloyr_isom"/>
</dbReference>
<feature type="domain" description="Mycothiol-dependent maleylpyruvate isomerase metal-binding" evidence="1">
    <location>
        <begin position="13"/>
        <end position="132"/>
    </location>
</feature>
<dbReference type="InterPro" id="IPR017520">
    <property type="entry name" value="CHP03086"/>
</dbReference>
<dbReference type="GO" id="GO:0046872">
    <property type="term" value="F:metal ion binding"/>
    <property type="evidence" value="ECO:0007669"/>
    <property type="project" value="InterPro"/>
</dbReference>
<evidence type="ECO:0000259" key="1">
    <source>
        <dbReference type="Pfam" id="PF11716"/>
    </source>
</evidence>
<organism evidence="2 3">
    <name type="scientific">Brevibacterium sandarakinum</name>
    <dbReference type="NCBI Taxonomy" id="629680"/>
    <lineage>
        <taxon>Bacteria</taxon>
        <taxon>Bacillati</taxon>
        <taxon>Actinomycetota</taxon>
        <taxon>Actinomycetes</taxon>
        <taxon>Micrococcales</taxon>
        <taxon>Brevibacteriaceae</taxon>
        <taxon>Brevibacterium</taxon>
    </lineage>
</organism>
<dbReference type="STRING" id="629680.SAMN04489751_3698"/>
<evidence type="ECO:0000313" key="2">
    <source>
        <dbReference type="EMBL" id="SDT07862.1"/>
    </source>
</evidence>
<reference evidence="2" key="1">
    <citation type="submission" date="2016-10" db="EMBL/GenBank/DDBJ databases">
        <authorList>
            <person name="Varghese N."/>
            <person name="Submissions S."/>
        </authorList>
    </citation>
    <scope>NUCLEOTIDE SEQUENCE [LARGE SCALE GENOMIC DNA]</scope>
    <source>
        <strain evidence="2">DSM 22082</strain>
    </source>
</reference>
<dbReference type="OrthoDB" id="8755073at2"/>
<protein>
    <submittedName>
        <fullName evidence="2">TIGR03086 family protein</fullName>
    </submittedName>
</protein>